<dbReference type="PROSITE" id="PS50088">
    <property type="entry name" value="ANK_REPEAT"/>
    <property type="match status" value="1"/>
</dbReference>
<feature type="compositionally biased region" description="Basic residues" evidence="1">
    <location>
        <begin position="205"/>
        <end position="230"/>
    </location>
</feature>
<dbReference type="AlphaFoldDB" id="A0A6C0IJI7"/>
<reference evidence="2" key="1">
    <citation type="journal article" date="2020" name="Nature">
        <title>Giant virus diversity and host interactions through global metagenomics.</title>
        <authorList>
            <person name="Schulz F."/>
            <person name="Roux S."/>
            <person name="Paez-Espino D."/>
            <person name="Jungbluth S."/>
            <person name="Walsh D.A."/>
            <person name="Denef V.J."/>
            <person name="McMahon K.D."/>
            <person name="Konstantinidis K.T."/>
            <person name="Eloe-Fadrosh E.A."/>
            <person name="Kyrpides N.C."/>
            <person name="Woyke T."/>
        </authorList>
    </citation>
    <scope>NUCLEOTIDE SEQUENCE</scope>
    <source>
        <strain evidence="2">GVMAG-M-3300023184-86</strain>
    </source>
</reference>
<dbReference type="InterPro" id="IPR036770">
    <property type="entry name" value="Ankyrin_rpt-contain_sf"/>
</dbReference>
<dbReference type="PANTHER" id="PTHR46224">
    <property type="entry name" value="ANKYRIN REPEAT FAMILY PROTEIN"/>
    <property type="match status" value="1"/>
</dbReference>
<dbReference type="PROSITE" id="PS50297">
    <property type="entry name" value="ANK_REP_REGION"/>
    <property type="match status" value="1"/>
</dbReference>
<organism evidence="2">
    <name type="scientific">viral metagenome</name>
    <dbReference type="NCBI Taxonomy" id="1070528"/>
    <lineage>
        <taxon>unclassified sequences</taxon>
        <taxon>metagenomes</taxon>
        <taxon>organismal metagenomes</taxon>
    </lineage>
</organism>
<accession>A0A6C0IJI7</accession>
<dbReference type="InterPro" id="IPR051616">
    <property type="entry name" value="Cul2-RING_E3_ligase_SR"/>
</dbReference>
<dbReference type="Pfam" id="PF12796">
    <property type="entry name" value="Ank_2"/>
    <property type="match status" value="1"/>
</dbReference>
<dbReference type="Gene3D" id="1.25.40.20">
    <property type="entry name" value="Ankyrin repeat-containing domain"/>
    <property type="match status" value="1"/>
</dbReference>
<dbReference type="SUPFAM" id="SSF48403">
    <property type="entry name" value="Ankyrin repeat"/>
    <property type="match status" value="1"/>
</dbReference>
<sequence length="230" mass="25905">MADLEEVYDKFYEKLKNGAKLSILVKLMDTPGFDVNYQNPKLFENTPLMVAVIRDRQAVADELLERGASLTNPVTTQEDYPLVAATEGSVKIMRLFLAIGIDVNQRNGQNRSLLNLAIGSGSEEMVNLLLSKGANIFQDDLNIAKGMNYKYGNDIIHILKSWPMAQVIPASNEAARVRGQATLDPEHLLDINGYLGEKGPDYGGRRKTIKRRTRKTRTNKRRKSNNKKRR</sequence>
<dbReference type="Pfam" id="PF00023">
    <property type="entry name" value="Ank"/>
    <property type="match status" value="1"/>
</dbReference>
<feature type="region of interest" description="Disordered" evidence="1">
    <location>
        <begin position="199"/>
        <end position="230"/>
    </location>
</feature>
<dbReference type="PANTHER" id="PTHR46224:SF64">
    <property type="entry name" value="IQ MOTIF AND ANKYRIN REPEAT DOMAIN-CONTAINING PROTEIN 1"/>
    <property type="match status" value="1"/>
</dbReference>
<proteinExistence type="predicted"/>
<evidence type="ECO:0000313" key="2">
    <source>
        <dbReference type="EMBL" id="QHT91683.1"/>
    </source>
</evidence>
<dbReference type="SMART" id="SM00248">
    <property type="entry name" value="ANK"/>
    <property type="match status" value="3"/>
</dbReference>
<protein>
    <submittedName>
        <fullName evidence="2">Uncharacterized protein</fullName>
    </submittedName>
</protein>
<dbReference type="InterPro" id="IPR002110">
    <property type="entry name" value="Ankyrin_rpt"/>
</dbReference>
<name>A0A6C0IJI7_9ZZZZ</name>
<evidence type="ECO:0000256" key="1">
    <source>
        <dbReference type="SAM" id="MobiDB-lite"/>
    </source>
</evidence>
<dbReference type="EMBL" id="MN740167">
    <property type="protein sequence ID" value="QHT91683.1"/>
    <property type="molecule type" value="Genomic_DNA"/>
</dbReference>